<evidence type="ECO:0000313" key="3">
    <source>
        <dbReference type="Proteomes" id="UP000248349"/>
    </source>
</evidence>
<dbReference type="PANTHER" id="PTHR40375:SF2">
    <property type="entry name" value="SPORULATION-SPECIFIC PROTEIN 22"/>
    <property type="match status" value="1"/>
</dbReference>
<protein>
    <recommendedName>
        <fullName evidence="4">Protein ZIP4 homolog</fullName>
    </recommendedName>
</protein>
<name>A0A319ABA9_9EURO</name>
<sequence>MALSSNTAGEDILLFASEIQKRLQTDTCDAQVLYLDETTSLKLNSYLDQLPISTGASPPSHRRCLDNKGTELWNTCTRRLANDSDPATSGLLCKVKAFAWAMLDAAASSKSSGIFRVLETAYKLSKTCIEHELITISLKVIEAVAMRLDALEHLETEVDGARLRQCHVQYYMLRVHLAWLQGRPDIADHLYLKIPDTNTGDYCVLDVCYKVGSAALSGSYYALAAKWLGRGLKQCNLLASAVEGVDMALRDKRLLLLHALVRTNLHLDTHESQANLARLLHDLRVVSRSML</sequence>
<evidence type="ECO:0000313" key="2">
    <source>
        <dbReference type="EMBL" id="PYH44222.1"/>
    </source>
</evidence>
<dbReference type="OrthoDB" id="65716at2759"/>
<dbReference type="EMBL" id="KZ821238">
    <property type="protein sequence ID" value="PYH44222.1"/>
    <property type="molecule type" value="Genomic_DNA"/>
</dbReference>
<reference evidence="2 3" key="1">
    <citation type="submission" date="2016-12" db="EMBL/GenBank/DDBJ databases">
        <title>The genomes of Aspergillus section Nigri reveals drivers in fungal speciation.</title>
        <authorList>
            <consortium name="DOE Joint Genome Institute"/>
            <person name="Vesth T.C."/>
            <person name="Nybo J."/>
            <person name="Theobald S."/>
            <person name="Brandl J."/>
            <person name="Frisvad J.C."/>
            <person name="Nielsen K.F."/>
            <person name="Lyhne E.K."/>
            <person name="Kogle M.E."/>
            <person name="Kuo A."/>
            <person name="Riley R."/>
            <person name="Clum A."/>
            <person name="Nolan M."/>
            <person name="Lipzen A."/>
            <person name="Salamov A."/>
            <person name="Henrissat B."/>
            <person name="Wiebenga A."/>
            <person name="De Vries R.P."/>
            <person name="Grigoriev I.V."/>
            <person name="Mortensen U.H."/>
            <person name="Andersen M.R."/>
            <person name="Baker S.E."/>
        </authorList>
    </citation>
    <scope>NUCLEOTIDE SEQUENCE [LARGE SCALE GENOMIC DNA]</scope>
    <source>
        <strain evidence="2 3">JOP 1030-1</strain>
    </source>
</reference>
<gene>
    <name evidence="2" type="ORF">BP01DRAFT_85104</name>
</gene>
<dbReference type="GO" id="GO:0090173">
    <property type="term" value="P:regulation of synaptonemal complex assembly"/>
    <property type="evidence" value="ECO:0007669"/>
    <property type="project" value="InterPro"/>
</dbReference>
<dbReference type="InterPro" id="IPR013940">
    <property type="entry name" value="Spo22/ZIP4/TEX11"/>
</dbReference>
<evidence type="ECO:0000256" key="1">
    <source>
        <dbReference type="ARBA" id="ARBA00023254"/>
    </source>
</evidence>
<dbReference type="GO" id="GO:0051321">
    <property type="term" value="P:meiotic cell cycle"/>
    <property type="evidence" value="ECO:0007669"/>
    <property type="project" value="UniProtKB-KW"/>
</dbReference>
<dbReference type="InterPro" id="IPR039057">
    <property type="entry name" value="Spo22/ZIP4"/>
</dbReference>
<accession>A0A319ABA9</accession>
<evidence type="ECO:0008006" key="4">
    <source>
        <dbReference type="Google" id="ProtNLM"/>
    </source>
</evidence>
<organism evidence="2 3">
    <name type="scientific">Aspergillus saccharolyticus JOP 1030-1</name>
    <dbReference type="NCBI Taxonomy" id="1450539"/>
    <lineage>
        <taxon>Eukaryota</taxon>
        <taxon>Fungi</taxon>
        <taxon>Dikarya</taxon>
        <taxon>Ascomycota</taxon>
        <taxon>Pezizomycotina</taxon>
        <taxon>Eurotiomycetes</taxon>
        <taxon>Eurotiomycetidae</taxon>
        <taxon>Eurotiales</taxon>
        <taxon>Aspergillaceae</taxon>
        <taxon>Aspergillus</taxon>
        <taxon>Aspergillus subgen. Circumdati</taxon>
    </lineage>
</organism>
<proteinExistence type="predicted"/>
<dbReference type="AlphaFoldDB" id="A0A319ABA9"/>
<keyword evidence="3" id="KW-1185">Reference proteome</keyword>
<dbReference type="Pfam" id="PF08631">
    <property type="entry name" value="SPO22"/>
    <property type="match status" value="1"/>
</dbReference>
<dbReference type="PANTHER" id="PTHR40375">
    <property type="entry name" value="SPORULATION-SPECIFIC PROTEIN 22"/>
    <property type="match status" value="1"/>
</dbReference>
<dbReference type="GeneID" id="37081399"/>
<keyword evidence="1" id="KW-0469">Meiosis</keyword>
<dbReference type="Proteomes" id="UP000248349">
    <property type="component" value="Unassembled WGS sequence"/>
</dbReference>
<dbReference type="RefSeq" id="XP_025430204.1">
    <property type="nucleotide sequence ID" value="XM_025580170.1"/>
</dbReference>